<gene>
    <name evidence="1" type="ORF">V7x_15820</name>
</gene>
<dbReference type="PANTHER" id="PTHR43861">
    <property type="entry name" value="TRANS-ACONITATE 2-METHYLTRANSFERASE-RELATED"/>
    <property type="match status" value="1"/>
</dbReference>
<keyword evidence="1" id="KW-0830">Ubiquinone</keyword>
<proteinExistence type="predicted"/>
<sequence length="268" mass="30118">MNDSLFAGTDTTRNWYLRAIQIFRADVMLDSPYRTDLALIHDAGFGHFAAGAARMMVRELQRRGVRDGTVIDVGCGGGIASKIVDDHGYNVLGMDLSESHIQIARRRVPDGEFSVGSYLDQTLASSVAIMAIGEIFNYGFDPRCDRHTFRKFIVGVFQALKPGGLFLFDIAGPDRAPDRPTQTYRDTDDWTVLVETSSNADRLTRRIVTFVREGRRFRRDAETHQLNLFSPTQVVDDLRETGFEVSELDRYSDVEFPVGLHGFLAVKD</sequence>
<dbReference type="CDD" id="cd02440">
    <property type="entry name" value="AdoMet_MTases"/>
    <property type="match status" value="1"/>
</dbReference>
<dbReference type="SUPFAM" id="SSF53335">
    <property type="entry name" value="S-adenosyl-L-methionine-dependent methyltransferases"/>
    <property type="match status" value="1"/>
</dbReference>
<dbReference type="GO" id="GO:0008168">
    <property type="term" value="F:methyltransferase activity"/>
    <property type="evidence" value="ECO:0007669"/>
    <property type="project" value="UniProtKB-KW"/>
</dbReference>
<dbReference type="Pfam" id="PF13489">
    <property type="entry name" value="Methyltransf_23"/>
    <property type="match status" value="1"/>
</dbReference>
<name>A0A5C6FWJ1_9PLAN</name>
<protein>
    <submittedName>
        <fullName evidence="1">Bifunctional 3-demethylubiquinone-9 3-methyltransferase/ 2-octaprenyl-6-hydroxy phenol methylase</fullName>
    </submittedName>
</protein>
<dbReference type="Gene3D" id="2.20.130.10">
    <property type="entry name" value="CAC2371-like domains"/>
    <property type="match status" value="1"/>
</dbReference>
<dbReference type="InterPro" id="IPR029063">
    <property type="entry name" value="SAM-dependent_MTases_sf"/>
</dbReference>
<dbReference type="RefSeq" id="WP_146412532.1">
    <property type="nucleotide sequence ID" value="NZ_SJPZ01000001.1"/>
</dbReference>
<dbReference type="OrthoDB" id="9791837at2"/>
<dbReference type="Gene3D" id="3.40.50.150">
    <property type="entry name" value="Vaccinia Virus protein VP39"/>
    <property type="match status" value="1"/>
</dbReference>
<dbReference type="Proteomes" id="UP000316476">
    <property type="component" value="Unassembled WGS sequence"/>
</dbReference>
<dbReference type="GO" id="GO:0032259">
    <property type="term" value="P:methylation"/>
    <property type="evidence" value="ECO:0007669"/>
    <property type="project" value="UniProtKB-KW"/>
</dbReference>
<keyword evidence="1" id="KW-0489">Methyltransferase</keyword>
<comment type="caution">
    <text evidence="1">The sequence shown here is derived from an EMBL/GenBank/DDBJ whole genome shotgun (WGS) entry which is preliminary data.</text>
</comment>
<keyword evidence="1" id="KW-0808">Transferase</keyword>
<reference evidence="1 2" key="1">
    <citation type="submission" date="2019-02" db="EMBL/GenBank/DDBJ databases">
        <title>Deep-cultivation of Planctomycetes and their phenomic and genomic characterization uncovers novel biology.</title>
        <authorList>
            <person name="Wiegand S."/>
            <person name="Jogler M."/>
            <person name="Boedeker C."/>
            <person name="Pinto D."/>
            <person name="Vollmers J."/>
            <person name="Rivas-Marin E."/>
            <person name="Kohn T."/>
            <person name="Peeters S.H."/>
            <person name="Heuer A."/>
            <person name="Rast P."/>
            <person name="Oberbeckmann S."/>
            <person name="Bunk B."/>
            <person name="Jeske O."/>
            <person name="Meyerdierks A."/>
            <person name="Storesund J.E."/>
            <person name="Kallscheuer N."/>
            <person name="Luecker S."/>
            <person name="Lage O.M."/>
            <person name="Pohl T."/>
            <person name="Merkel B.J."/>
            <person name="Hornburger P."/>
            <person name="Mueller R.-W."/>
            <person name="Bruemmer F."/>
            <person name="Labrenz M."/>
            <person name="Spormann A.M."/>
            <person name="Op Den Camp H."/>
            <person name="Overmann J."/>
            <person name="Amann R."/>
            <person name="Jetten M.S.M."/>
            <person name="Mascher T."/>
            <person name="Medema M.H."/>
            <person name="Devos D.P."/>
            <person name="Kaster A.-K."/>
            <person name="Ovreas L."/>
            <person name="Rohde M."/>
            <person name="Galperin M.Y."/>
            <person name="Jogler C."/>
        </authorList>
    </citation>
    <scope>NUCLEOTIDE SEQUENCE [LARGE SCALE GENOMIC DNA]</scope>
    <source>
        <strain evidence="1 2">V7</strain>
    </source>
</reference>
<evidence type="ECO:0000313" key="2">
    <source>
        <dbReference type="Proteomes" id="UP000316476"/>
    </source>
</evidence>
<dbReference type="AlphaFoldDB" id="A0A5C6FWJ1"/>
<dbReference type="EMBL" id="SJPZ01000001">
    <property type="protein sequence ID" value="TWU66025.1"/>
    <property type="molecule type" value="Genomic_DNA"/>
</dbReference>
<accession>A0A5C6FWJ1</accession>
<organism evidence="1 2">
    <name type="scientific">Crateriforma conspicua</name>
    <dbReference type="NCBI Taxonomy" id="2527996"/>
    <lineage>
        <taxon>Bacteria</taxon>
        <taxon>Pseudomonadati</taxon>
        <taxon>Planctomycetota</taxon>
        <taxon>Planctomycetia</taxon>
        <taxon>Planctomycetales</taxon>
        <taxon>Planctomycetaceae</taxon>
        <taxon>Crateriforma</taxon>
    </lineage>
</organism>
<evidence type="ECO:0000313" key="1">
    <source>
        <dbReference type="EMBL" id="TWU66025.1"/>
    </source>
</evidence>